<comment type="similarity">
    <text evidence="5">Belongs to the YicC/YloC family.</text>
</comment>
<dbReference type="InterPro" id="IPR013551">
    <property type="entry name" value="YicC-like_C"/>
</dbReference>
<reference evidence="9" key="2">
    <citation type="journal article" date="2020" name="mSystems">
        <title>Genome- and Community-Level Interaction Insights into Carbon Utilization and Element Cycling Functions of Hydrothermarchaeota in Hydrothermal Sediment.</title>
        <authorList>
            <person name="Zhou Z."/>
            <person name="Liu Y."/>
            <person name="Xu W."/>
            <person name="Pan J."/>
            <person name="Luo Z.H."/>
            <person name="Li M."/>
        </authorList>
    </citation>
    <scope>NUCLEOTIDE SEQUENCE [LARGE SCALE GENOMIC DNA]</scope>
    <source>
        <strain evidence="9">SpSt-604</strain>
    </source>
</reference>
<keyword evidence="4" id="KW-0378">Hydrolase</keyword>
<evidence type="ECO:0000313" key="9">
    <source>
        <dbReference type="EMBL" id="HGU41481.1"/>
    </source>
</evidence>
<evidence type="ECO:0000259" key="7">
    <source>
        <dbReference type="Pfam" id="PF08340"/>
    </source>
</evidence>
<dbReference type="GO" id="GO:0016787">
    <property type="term" value="F:hydrolase activity"/>
    <property type="evidence" value="ECO:0007669"/>
    <property type="project" value="UniProtKB-KW"/>
</dbReference>
<dbReference type="PATRIC" id="fig|93466.3.peg.1491"/>
<evidence type="ECO:0000313" key="10">
    <source>
        <dbReference type="Proteomes" id="UP000077096"/>
    </source>
</evidence>
<gene>
    <name evidence="9" type="ORF">ENT72_00935</name>
    <name evidence="8" type="ORF">JM64_07035</name>
</gene>
<accession>A0A172T3Y1</accession>
<dbReference type="PANTHER" id="PTHR30636">
    <property type="entry name" value="UPF0701 PROTEIN YICC"/>
    <property type="match status" value="1"/>
</dbReference>
<proteinExistence type="inferred from homology"/>
<evidence type="ECO:0000256" key="5">
    <source>
        <dbReference type="ARBA" id="ARBA00035648"/>
    </source>
</evidence>
<dbReference type="EMBL" id="CP011393">
    <property type="protein sequence ID" value="ANE41735.1"/>
    <property type="molecule type" value="Genomic_DNA"/>
</dbReference>
<dbReference type="Proteomes" id="UP000077096">
    <property type="component" value="Chromosome"/>
</dbReference>
<feature type="domain" description="Endoribonuclease YicC-like C-terminal" evidence="7">
    <location>
        <begin position="171"/>
        <end position="291"/>
    </location>
</feature>
<keyword evidence="2" id="KW-0540">Nuclease</keyword>
<dbReference type="KEGG" id="fng:JM64_07035"/>
<protein>
    <submittedName>
        <fullName evidence="9">YicC family protein</fullName>
    </submittedName>
</protein>
<dbReference type="InterPro" id="IPR005229">
    <property type="entry name" value="YicC/YloC-like"/>
</dbReference>
<dbReference type="InterPro" id="IPR013527">
    <property type="entry name" value="YicC-like_N"/>
</dbReference>
<organism evidence="8 10">
    <name type="scientific">Fervidobacterium pennivorans</name>
    <dbReference type="NCBI Taxonomy" id="93466"/>
    <lineage>
        <taxon>Bacteria</taxon>
        <taxon>Thermotogati</taxon>
        <taxon>Thermotogota</taxon>
        <taxon>Thermotogae</taxon>
        <taxon>Thermotogales</taxon>
        <taxon>Fervidobacteriaceae</taxon>
        <taxon>Fervidobacterium</taxon>
    </lineage>
</organism>
<evidence type="ECO:0000259" key="6">
    <source>
        <dbReference type="Pfam" id="PF03755"/>
    </source>
</evidence>
<dbReference type="PANTHER" id="PTHR30636:SF3">
    <property type="entry name" value="UPF0701 PROTEIN YICC"/>
    <property type="match status" value="1"/>
</dbReference>
<comment type="cofactor">
    <cofactor evidence="1">
        <name>a divalent metal cation</name>
        <dbReference type="ChEBI" id="CHEBI:60240"/>
    </cofactor>
</comment>
<evidence type="ECO:0000256" key="2">
    <source>
        <dbReference type="ARBA" id="ARBA00022722"/>
    </source>
</evidence>
<feature type="domain" description="Endoribonuclease YicC-like N-terminal" evidence="6">
    <location>
        <begin position="3"/>
        <end position="154"/>
    </location>
</feature>
<keyword evidence="3" id="KW-0255">Endonuclease</keyword>
<dbReference type="OrthoDB" id="9771229at2"/>
<dbReference type="GO" id="GO:0004521">
    <property type="term" value="F:RNA endonuclease activity"/>
    <property type="evidence" value="ECO:0007669"/>
    <property type="project" value="InterPro"/>
</dbReference>
<dbReference type="EMBL" id="DSZT01000031">
    <property type="protein sequence ID" value="HGU41481.1"/>
    <property type="molecule type" value="Genomic_DNA"/>
</dbReference>
<evidence type="ECO:0000256" key="1">
    <source>
        <dbReference type="ARBA" id="ARBA00001968"/>
    </source>
</evidence>
<dbReference type="AlphaFoldDB" id="A0A172T3Y1"/>
<sequence>MPRSMTGYAKVQKIFEDYKITCEVKTLNSKGLTIDVSMNYFLNSKELDAITKIKEYISRGKVTARIWVRFIKPIQVSVDYSLLKTYYDALSDIRENLNIPMPVSLEHLLTFRDAFQFEISNEEIENAWQHAKAVLEESLIEVVKERKIEGEKLTKDLVEMVEKMQSIVDRINERAAEIPKVVAQRIKTNTRELLPDDIELNRELFESAVALIADRADIREELVRLDSHLKRTRELLSKDEPVGDMLNFISQEILREFNTILSKSRFTDITNFALEGKYLVSQFKEQIMNIE</sequence>
<dbReference type="Pfam" id="PF08340">
    <property type="entry name" value="YicC-like_C"/>
    <property type="match status" value="1"/>
</dbReference>
<evidence type="ECO:0000256" key="3">
    <source>
        <dbReference type="ARBA" id="ARBA00022759"/>
    </source>
</evidence>
<reference evidence="8 10" key="1">
    <citation type="submission" date="2014-08" db="EMBL/GenBank/DDBJ databases">
        <title>Fervidobacterium pennivorans DYC genome.</title>
        <authorList>
            <person name="Wushke S."/>
        </authorList>
    </citation>
    <scope>NUCLEOTIDE SEQUENCE [LARGE SCALE GENOMIC DNA]</scope>
    <source>
        <strain evidence="8 10">DYC</strain>
    </source>
</reference>
<dbReference type="Pfam" id="PF03755">
    <property type="entry name" value="YicC-like_N"/>
    <property type="match status" value="1"/>
</dbReference>
<evidence type="ECO:0000313" key="8">
    <source>
        <dbReference type="EMBL" id="ANE41735.1"/>
    </source>
</evidence>
<evidence type="ECO:0000256" key="4">
    <source>
        <dbReference type="ARBA" id="ARBA00022801"/>
    </source>
</evidence>
<name>A0A172T3Y1_FERPE</name>